<feature type="domain" description="Histidine kinase" evidence="8">
    <location>
        <begin position="163"/>
        <end position="386"/>
    </location>
</feature>
<dbReference type="Gene3D" id="3.30.565.10">
    <property type="entry name" value="Histidine kinase-like ATPase, C-terminal domain"/>
    <property type="match status" value="1"/>
</dbReference>
<dbReference type="InterPro" id="IPR036890">
    <property type="entry name" value="HATPase_C_sf"/>
</dbReference>
<dbReference type="PRINTS" id="PR00344">
    <property type="entry name" value="BCTRLSENSOR"/>
</dbReference>
<dbReference type="CDD" id="cd00082">
    <property type="entry name" value="HisKA"/>
    <property type="match status" value="1"/>
</dbReference>
<evidence type="ECO:0000313" key="11">
    <source>
        <dbReference type="Proteomes" id="UP000014216"/>
    </source>
</evidence>
<dbReference type="Pfam" id="PF00072">
    <property type="entry name" value="Response_reg"/>
    <property type="match status" value="1"/>
</dbReference>
<dbReference type="Pfam" id="PF00512">
    <property type="entry name" value="HisKA"/>
    <property type="match status" value="1"/>
</dbReference>
<evidence type="ECO:0000256" key="2">
    <source>
        <dbReference type="ARBA" id="ARBA00012438"/>
    </source>
</evidence>
<sequence length="386" mass="43019">MDQPDVTEDIHILLVDDENDFRQIIAKRLKRRGIEVREADRGEKALQMLEDAPVDVVIMDVKMPGMDGIECLKRIKEKYDLLEVIMLTGHADIHGGVEGIKSGAFDYLSKPIELEHLVRKIKQAFHKIQRILAEKEARAFKEQVQQQMVVAERLVALGTMASGVAHEINNPLAVIQDSAGWLQQILEKPDMQGIPRRDDFNKGLERINKAVKRAGKITQQLLQAVKTQTTEMADPSTFVEVDLKKLSEEAITLVEPEAALKNIVIHLETKEPRLSAWTDSLQLLQVLLNLLSNSIQATEEGGRIIVRLNAAMEEAKIIVKDTGCGISKENISRIFEPFFTTKEADQGTGMGLYVSWGIITGLGGLISVESEVNKGTTFTITLPVKK</sequence>
<dbReference type="InterPro" id="IPR003594">
    <property type="entry name" value="HATPase_dom"/>
</dbReference>
<dbReference type="AlphaFoldDB" id="S0G1C0"/>
<dbReference type="SMART" id="SM00387">
    <property type="entry name" value="HATPase_c"/>
    <property type="match status" value="1"/>
</dbReference>
<dbReference type="SUPFAM" id="SSF47384">
    <property type="entry name" value="Homodimeric domain of signal transducing histidine kinase"/>
    <property type="match status" value="1"/>
</dbReference>
<accession>S0G1C0</accession>
<feature type="domain" description="Response regulatory" evidence="9">
    <location>
        <begin position="11"/>
        <end position="125"/>
    </location>
</feature>
<dbReference type="SUPFAM" id="SSF52172">
    <property type="entry name" value="CheY-like"/>
    <property type="match status" value="1"/>
</dbReference>
<dbReference type="PANTHER" id="PTHR43547">
    <property type="entry name" value="TWO-COMPONENT HISTIDINE KINASE"/>
    <property type="match status" value="1"/>
</dbReference>
<evidence type="ECO:0000256" key="1">
    <source>
        <dbReference type="ARBA" id="ARBA00000085"/>
    </source>
</evidence>
<dbReference type="SMART" id="SM00388">
    <property type="entry name" value="HisKA"/>
    <property type="match status" value="1"/>
</dbReference>
<keyword evidence="6" id="KW-0804">Transcription</keyword>
<dbReference type="InterPro" id="IPR005467">
    <property type="entry name" value="His_kinase_dom"/>
</dbReference>
<keyword evidence="5" id="KW-0805">Transcription regulation</keyword>
<evidence type="ECO:0000313" key="10">
    <source>
        <dbReference type="EMBL" id="EMS80695.1"/>
    </source>
</evidence>
<dbReference type="GO" id="GO:0000155">
    <property type="term" value="F:phosphorelay sensor kinase activity"/>
    <property type="evidence" value="ECO:0007669"/>
    <property type="project" value="InterPro"/>
</dbReference>
<gene>
    <name evidence="10" type="primary">kinA</name>
    <name evidence="10" type="ORF">Dpo_2c03910</name>
</gene>
<keyword evidence="10" id="KW-0418">Kinase</keyword>
<evidence type="ECO:0000256" key="4">
    <source>
        <dbReference type="ARBA" id="ARBA00023012"/>
    </source>
</evidence>
<evidence type="ECO:0000259" key="8">
    <source>
        <dbReference type="PROSITE" id="PS50109"/>
    </source>
</evidence>
<dbReference type="SMART" id="SM00448">
    <property type="entry name" value="REC"/>
    <property type="match status" value="1"/>
</dbReference>
<evidence type="ECO:0000256" key="7">
    <source>
        <dbReference type="PROSITE-ProRule" id="PRU00169"/>
    </source>
</evidence>
<comment type="caution">
    <text evidence="10">The sequence shown here is derived from an EMBL/GenBank/DDBJ whole genome shotgun (WGS) entry which is preliminary data.</text>
</comment>
<dbReference type="SUPFAM" id="SSF55874">
    <property type="entry name" value="ATPase domain of HSP90 chaperone/DNA topoisomerase II/histidine kinase"/>
    <property type="match status" value="1"/>
</dbReference>
<comment type="catalytic activity">
    <reaction evidence="1">
        <text>ATP + protein L-histidine = ADP + protein N-phospho-L-histidine.</text>
        <dbReference type="EC" id="2.7.13.3"/>
    </reaction>
</comment>
<name>S0G1C0_9BACT</name>
<dbReference type="Proteomes" id="UP000014216">
    <property type="component" value="Unassembled WGS sequence"/>
</dbReference>
<dbReference type="FunFam" id="3.40.50.2300:FF:000018">
    <property type="entry name" value="DNA-binding transcriptional regulator NtrC"/>
    <property type="match status" value="1"/>
</dbReference>
<evidence type="ECO:0000259" key="9">
    <source>
        <dbReference type="PROSITE" id="PS50110"/>
    </source>
</evidence>
<feature type="modified residue" description="4-aspartylphosphate" evidence="7">
    <location>
        <position position="60"/>
    </location>
</feature>
<evidence type="ECO:0000256" key="5">
    <source>
        <dbReference type="ARBA" id="ARBA00023015"/>
    </source>
</evidence>
<dbReference type="Gene3D" id="3.40.50.2300">
    <property type="match status" value="1"/>
</dbReference>
<reference evidence="10 11" key="1">
    <citation type="journal article" date="2013" name="Genome Announc.">
        <title>Draft Genome Sequence of Desulfotignum phosphitoxidans DSM 13687 Strain FiPS-3.</title>
        <authorList>
            <person name="Poehlein A."/>
            <person name="Daniel R."/>
            <person name="Simeonova D.D."/>
        </authorList>
    </citation>
    <scope>NUCLEOTIDE SEQUENCE [LARGE SCALE GENOMIC DNA]</scope>
    <source>
        <strain evidence="10 11">DSM 13687</strain>
    </source>
</reference>
<dbReference type="PROSITE" id="PS50110">
    <property type="entry name" value="RESPONSE_REGULATORY"/>
    <property type="match status" value="1"/>
</dbReference>
<dbReference type="InterPro" id="IPR003661">
    <property type="entry name" value="HisK_dim/P_dom"/>
</dbReference>
<dbReference type="PROSITE" id="PS50109">
    <property type="entry name" value="HIS_KIN"/>
    <property type="match status" value="1"/>
</dbReference>
<dbReference type="Gene3D" id="1.10.287.130">
    <property type="match status" value="1"/>
</dbReference>
<protein>
    <recommendedName>
        <fullName evidence="2">histidine kinase</fullName>
        <ecNumber evidence="2">2.7.13.3</ecNumber>
    </recommendedName>
</protein>
<dbReference type="EMBL" id="APJX01000002">
    <property type="protein sequence ID" value="EMS80695.1"/>
    <property type="molecule type" value="Genomic_DNA"/>
</dbReference>
<dbReference type="EC" id="2.7.13.3" evidence="2"/>
<evidence type="ECO:0000256" key="3">
    <source>
        <dbReference type="ARBA" id="ARBA00022553"/>
    </source>
</evidence>
<keyword evidence="10" id="KW-0808">Transferase</keyword>
<keyword evidence="3 7" id="KW-0597">Phosphoprotein</keyword>
<dbReference type="PANTHER" id="PTHR43547:SF2">
    <property type="entry name" value="HYBRID SIGNAL TRANSDUCTION HISTIDINE KINASE C"/>
    <property type="match status" value="1"/>
</dbReference>
<proteinExistence type="predicted"/>
<keyword evidence="11" id="KW-1185">Reference proteome</keyword>
<dbReference type="InterPro" id="IPR004358">
    <property type="entry name" value="Sig_transdc_His_kin-like_C"/>
</dbReference>
<dbReference type="InterPro" id="IPR001789">
    <property type="entry name" value="Sig_transdc_resp-reg_receiver"/>
</dbReference>
<dbReference type="Pfam" id="PF02518">
    <property type="entry name" value="HATPase_c"/>
    <property type="match status" value="1"/>
</dbReference>
<organism evidence="10 11">
    <name type="scientific">Desulfotignum phosphitoxidans DSM 13687</name>
    <dbReference type="NCBI Taxonomy" id="1286635"/>
    <lineage>
        <taxon>Bacteria</taxon>
        <taxon>Pseudomonadati</taxon>
        <taxon>Thermodesulfobacteriota</taxon>
        <taxon>Desulfobacteria</taxon>
        <taxon>Desulfobacterales</taxon>
        <taxon>Desulfobacteraceae</taxon>
        <taxon>Desulfotignum</taxon>
    </lineage>
</organism>
<dbReference type="InterPro" id="IPR036097">
    <property type="entry name" value="HisK_dim/P_sf"/>
</dbReference>
<keyword evidence="4" id="KW-0902">Two-component regulatory system</keyword>
<evidence type="ECO:0000256" key="6">
    <source>
        <dbReference type="ARBA" id="ARBA00023163"/>
    </source>
</evidence>
<dbReference type="InterPro" id="IPR011006">
    <property type="entry name" value="CheY-like_superfamily"/>
</dbReference>